<feature type="transmembrane region" description="Helical" evidence="1">
    <location>
        <begin position="92"/>
        <end position="113"/>
    </location>
</feature>
<organism evidence="2 3">
    <name type="scientific">Actinoplanes philippinensis</name>
    <dbReference type="NCBI Taxonomy" id="35752"/>
    <lineage>
        <taxon>Bacteria</taxon>
        <taxon>Bacillati</taxon>
        <taxon>Actinomycetota</taxon>
        <taxon>Actinomycetes</taxon>
        <taxon>Micromonosporales</taxon>
        <taxon>Micromonosporaceae</taxon>
        <taxon>Actinoplanes</taxon>
    </lineage>
</organism>
<accession>A0A1I2BYL8</accession>
<dbReference type="EMBL" id="FONV01000002">
    <property type="protein sequence ID" value="SFE61276.1"/>
    <property type="molecule type" value="Genomic_DNA"/>
</dbReference>
<gene>
    <name evidence="2" type="ORF">SAMN05421541_102607</name>
</gene>
<proteinExistence type="predicted"/>
<keyword evidence="3" id="KW-1185">Reference proteome</keyword>
<keyword evidence="1" id="KW-0812">Transmembrane</keyword>
<keyword evidence="1" id="KW-1133">Transmembrane helix</keyword>
<evidence type="ECO:0000313" key="2">
    <source>
        <dbReference type="EMBL" id="SFE61276.1"/>
    </source>
</evidence>
<sequence length="314" mass="33751">MRLRRGRGGRVRAGFPSAAGARPDGWVTGMEGFVGTELHAGIDFEKVVVSPYPLKMRSGIARRERTGMLVESVCRAPSGRGREERVTFAARLALPLLLVSAVLAAAGVSWWLAVGGSAVLVGGVWRRQARAAQEAVFAVPRDDASCVLWSVPERAAFAGALDGARRVRRTWPALGDMIDPVLADRSLTRALGELAEVLGRRQELRRVREELAGVRDADIPVDSPARVAADRQRERADEAWREAGDAANRILGSIDAAARAGESFIRERQVAATARHAERTLARVAGVPAAVESGPDLAGRTEAVIDAYRDLART</sequence>
<protein>
    <submittedName>
        <fullName evidence="2">Uncharacterized protein</fullName>
    </submittedName>
</protein>
<evidence type="ECO:0000256" key="1">
    <source>
        <dbReference type="SAM" id="Phobius"/>
    </source>
</evidence>
<reference evidence="2 3" key="1">
    <citation type="submission" date="2016-10" db="EMBL/GenBank/DDBJ databases">
        <authorList>
            <person name="de Groot N.N."/>
        </authorList>
    </citation>
    <scope>NUCLEOTIDE SEQUENCE [LARGE SCALE GENOMIC DNA]</scope>
    <source>
        <strain evidence="2 3">DSM 43019</strain>
    </source>
</reference>
<dbReference type="AlphaFoldDB" id="A0A1I2BYL8"/>
<evidence type="ECO:0000313" key="3">
    <source>
        <dbReference type="Proteomes" id="UP000199645"/>
    </source>
</evidence>
<keyword evidence="1" id="KW-0472">Membrane</keyword>
<name>A0A1I2BYL8_9ACTN</name>
<dbReference type="Proteomes" id="UP000199645">
    <property type="component" value="Unassembled WGS sequence"/>
</dbReference>